<accession>A0A397GZV4</accession>
<evidence type="ECO:0000313" key="3">
    <source>
        <dbReference type="Proteomes" id="UP000266861"/>
    </source>
</evidence>
<organism evidence="2 3">
    <name type="scientific">Diversispora epigaea</name>
    <dbReference type="NCBI Taxonomy" id="1348612"/>
    <lineage>
        <taxon>Eukaryota</taxon>
        <taxon>Fungi</taxon>
        <taxon>Fungi incertae sedis</taxon>
        <taxon>Mucoromycota</taxon>
        <taxon>Glomeromycotina</taxon>
        <taxon>Glomeromycetes</taxon>
        <taxon>Diversisporales</taxon>
        <taxon>Diversisporaceae</taxon>
        <taxon>Diversispora</taxon>
    </lineage>
</organism>
<dbReference type="Proteomes" id="UP000266861">
    <property type="component" value="Unassembled WGS sequence"/>
</dbReference>
<sequence length="116" mass="13030">MITLNKLLNSSVEESDAGEVQNKLRSSERKISDCFQTKDTEIANGAIGRKTKTNRHTSKYNEIQEKGKRIKRLKEDNEKLSKDLLKFQRSKILIGIAGSGKSTLANVITGINNCEY</sequence>
<dbReference type="EMBL" id="PQFF01000387">
    <property type="protein sequence ID" value="RHZ53620.1"/>
    <property type="molecule type" value="Genomic_DNA"/>
</dbReference>
<evidence type="ECO:0000313" key="2">
    <source>
        <dbReference type="EMBL" id="RHZ53620.1"/>
    </source>
</evidence>
<name>A0A397GZV4_9GLOM</name>
<reference evidence="2 3" key="1">
    <citation type="submission" date="2018-08" db="EMBL/GenBank/DDBJ databases">
        <title>Genome and evolution of the arbuscular mycorrhizal fungus Diversispora epigaea (formerly Glomus versiforme) and its bacterial endosymbionts.</title>
        <authorList>
            <person name="Sun X."/>
            <person name="Fei Z."/>
            <person name="Harrison M."/>
        </authorList>
    </citation>
    <scope>NUCLEOTIDE SEQUENCE [LARGE SCALE GENOMIC DNA]</scope>
    <source>
        <strain evidence="2 3">IT104</strain>
    </source>
</reference>
<keyword evidence="3" id="KW-1185">Reference proteome</keyword>
<feature type="coiled-coil region" evidence="1">
    <location>
        <begin position="63"/>
        <end position="90"/>
    </location>
</feature>
<dbReference type="AlphaFoldDB" id="A0A397GZV4"/>
<proteinExistence type="predicted"/>
<protein>
    <submittedName>
        <fullName evidence="2">Uncharacterized protein</fullName>
    </submittedName>
</protein>
<evidence type="ECO:0000256" key="1">
    <source>
        <dbReference type="SAM" id="Coils"/>
    </source>
</evidence>
<keyword evidence="1" id="KW-0175">Coiled coil</keyword>
<gene>
    <name evidence="2" type="ORF">Glove_440g17</name>
</gene>
<comment type="caution">
    <text evidence="2">The sequence shown here is derived from an EMBL/GenBank/DDBJ whole genome shotgun (WGS) entry which is preliminary data.</text>
</comment>